<evidence type="ECO:0000256" key="7">
    <source>
        <dbReference type="ARBA" id="ARBA00022824"/>
    </source>
</evidence>
<keyword evidence="10" id="KW-0333">Golgi apparatus</keyword>
<accession>A0A1I3LYZ4</accession>
<organism evidence="15 16">
    <name type="scientific">Kaistella treverensis</name>
    <dbReference type="NCBI Taxonomy" id="631455"/>
    <lineage>
        <taxon>Bacteria</taxon>
        <taxon>Pseudomonadati</taxon>
        <taxon>Bacteroidota</taxon>
        <taxon>Flavobacteriia</taxon>
        <taxon>Flavobacteriales</taxon>
        <taxon>Weeksellaceae</taxon>
        <taxon>Chryseobacterium group</taxon>
        <taxon>Kaistella</taxon>
    </lineage>
</organism>
<keyword evidence="13" id="KW-0325">Glycoprotein</keyword>
<evidence type="ECO:0000256" key="1">
    <source>
        <dbReference type="ARBA" id="ARBA00004323"/>
    </source>
</evidence>
<evidence type="ECO:0000313" key="16">
    <source>
        <dbReference type="Proteomes" id="UP000242560"/>
    </source>
</evidence>
<dbReference type="AlphaFoldDB" id="A0A1I3LYZ4"/>
<dbReference type="GO" id="GO:0050650">
    <property type="term" value="P:chondroitin sulfate proteoglycan biosynthetic process"/>
    <property type="evidence" value="ECO:0007669"/>
    <property type="project" value="TreeGrafter"/>
</dbReference>
<keyword evidence="7" id="KW-0256">Endoplasmic reticulum</keyword>
<dbReference type="PANTHER" id="PTHR46025:SF3">
    <property type="entry name" value="XYLOSYLTRANSFERASE OXT"/>
    <property type="match status" value="1"/>
</dbReference>
<evidence type="ECO:0000256" key="10">
    <source>
        <dbReference type="ARBA" id="ARBA00023034"/>
    </source>
</evidence>
<keyword evidence="16" id="KW-1185">Reference proteome</keyword>
<keyword evidence="12" id="KW-1015">Disulfide bond</keyword>
<evidence type="ECO:0000256" key="12">
    <source>
        <dbReference type="ARBA" id="ARBA00023157"/>
    </source>
</evidence>
<evidence type="ECO:0000256" key="14">
    <source>
        <dbReference type="ARBA" id="ARBA00042865"/>
    </source>
</evidence>
<evidence type="ECO:0000256" key="9">
    <source>
        <dbReference type="ARBA" id="ARBA00022989"/>
    </source>
</evidence>
<evidence type="ECO:0000256" key="3">
    <source>
        <dbReference type="ARBA" id="ARBA00022676"/>
    </source>
</evidence>
<gene>
    <name evidence="15" type="ORF">SAMN05421638_1426</name>
</gene>
<evidence type="ECO:0000256" key="8">
    <source>
        <dbReference type="ARBA" id="ARBA00022968"/>
    </source>
</evidence>
<evidence type="ECO:0000256" key="11">
    <source>
        <dbReference type="ARBA" id="ARBA00023136"/>
    </source>
</evidence>
<keyword evidence="3" id="KW-0328">Glycosyltransferase</keyword>
<evidence type="ECO:0000313" key="15">
    <source>
        <dbReference type="EMBL" id="SFI89958.1"/>
    </source>
</evidence>
<dbReference type="InterPro" id="IPR003406">
    <property type="entry name" value="Glyco_trans_14"/>
</dbReference>
<dbReference type="GO" id="GO:0030158">
    <property type="term" value="F:protein xylosyltransferase activity"/>
    <property type="evidence" value="ECO:0007669"/>
    <property type="project" value="InterPro"/>
</dbReference>
<dbReference type="InterPro" id="IPR043538">
    <property type="entry name" value="XYLT"/>
</dbReference>
<dbReference type="PANTHER" id="PTHR46025">
    <property type="entry name" value="XYLOSYLTRANSFERASE OXT"/>
    <property type="match status" value="1"/>
</dbReference>
<dbReference type="Pfam" id="PF02485">
    <property type="entry name" value="Branch"/>
    <property type="match status" value="1"/>
</dbReference>
<evidence type="ECO:0000256" key="2">
    <source>
        <dbReference type="ARBA" id="ARBA00004648"/>
    </source>
</evidence>
<dbReference type="RefSeq" id="WP_089819716.1">
    <property type="nucleotide sequence ID" value="NZ_FORQ01000002.1"/>
</dbReference>
<name>A0A1I3LYZ4_9FLAO</name>
<comment type="subcellular location">
    <subcellularLocation>
        <location evidence="2">Endoplasmic reticulum membrane</location>
        <topology evidence="2">Single-pass type II membrane protein</topology>
    </subcellularLocation>
    <subcellularLocation>
        <location evidence="1">Golgi apparatus membrane</location>
        <topology evidence="1">Single-pass type II membrane protein</topology>
    </subcellularLocation>
</comment>
<protein>
    <recommendedName>
        <fullName evidence="14">Peptide O-xylosyltransferase</fullName>
    </recommendedName>
</protein>
<reference evidence="16" key="1">
    <citation type="submission" date="2016-10" db="EMBL/GenBank/DDBJ databases">
        <authorList>
            <person name="Varghese N."/>
            <person name="Submissions S."/>
        </authorList>
    </citation>
    <scope>NUCLEOTIDE SEQUENCE [LARGE SCALE GENOMIC DNA]</scope>
    <source>
        <strain evidence="16">DSM 22251</strain>
    </source>
</reference>
<dbReference type="GO" id="GO:0046872">
    <property type="term" value="F:metal ion binding"/>
    <property type="evidence" value="ECO:0007669"/>
    <property type="project" value="UniProtKB-KW"/>
</dbReference>
<keyword evidence="8" id="KW-0735">Signal-anchor</keyword>
<keyword evidence="9" id="KW-1133">Transmembrane helix</keyword>
<evidence type="ECO:0000256" key="6">
    <source>
        <dbReference type="ARBA" id="ARBA00022723"/>
    </source>
</evidence>
<keyword evidence="5" id="KW-0812">Transmembrane</keyword>
<dbReference type="GO" id="GO:0015012">
    <property type="term" value="P:heparan sulfate proteoglycan biosynthetic process"/>
    <property type="evidence" value="ECO:0007669"/>
    <property type="project" value="TreeGrafter"/>
</dbReference>
<evidence type="ECO:0000256" key="13">
    <source>
        <dbReference type="ARBA" id="ARBA00023180"/>
    </source>
</evidence>
<dbReference type="EMBL" id="FORQ01000002">
    <property type="protein sequence ID" value="SFI89958.1"/>
    <property type="molecule type" value="Genomic_DNA"/>
</dbReference>
<keyword evidence="4" id="KW-0808">Transferase</keyword>
<dbReference type="GO" id="GO:0016020">
    <property type="term" value="C:membrane"/>
    <property type="evidence" value="ECO:0007669"/>
    <property type="project" value="InterPro"/>
</dbReference>
<evidence type="ECO:0000256" key="4">
    <source>
        <dbReference type="ARBA" id="ARBA00022679"/>
    </source>
</evidence>
<proteinExistence type="predicted"/>
<keyword evidence="6" id="KW-0479">Metal-binding</keyword>
<sequence length="297" mass="35247">MKYAILITAYKDFQQLENLVNEFPAEDYNVYIHIDKKSKVDENIISKISNRENVKCIERKYVINWGGLNHLNAFLHLSRIALKDAENRYFHSITAQDFPLKNTDYLNKLLLAEDGPQKGYMEFFPLPAANWKNGGIDRLEYYYLNTYFNHFNKIGGAIIIWAVEFQKKLHIKRKIRFKEKLYGGSTYWTLPRDILQYVIDFTEEKPKIYRRLHNVNVAEEFYFQTVLMNSVHAKNMINDCLRYMDWQNGNDYGPAFLSVENYEDMVNSDKLFARKITIIEKQLLKKLKMQRSVTSTI</sequence>
<dbReference type="Proteomes" id="UP000242560">
    <property type="component" value="Unassembled WGS sequence"/>
</dbReference>
<evidence type="ECO:0000256" key="5">
    <source>
        <dbReference type="ARBA" id="ARBA00022692"/>
    </source>
</evidence>
<keyword evidence="11" id="KW-0472">Membrane</keyword>